<feature type="chain" id="PRO_5011467747" evidence="1">
    <location>
        <begin position="24"/>
        <end position="399"/>
    </location>
</feature>
<proteinExistence type="predicted"/>
<dbReference type="EMBL" id="FNQO01000003">
    <property type="protein sequence ID" value="SEA33921.1"/>
    <property type="molecule type" value="Genomic_DNA"/>
</dbReference>
<dbReference type="Pfam" id="PF10082">
    <property type="entry name" value="BBP2_2"/>
    <property type="match status" value="1"/>
</dbReference>
<accession>A0A1H4ADX8</accession>
<evidence type="ECO:0000256" key="1">
    <source>
        <dbReference type="SAM" id="SignalP"/>
    </source>
</evidence>
<dbReference type="RefSeq" id="WP_170833216.1">
    <property type="nucleotide sequence ID" value="NZ_FNQO01000003.1"/>
</dbReference>
<dbReference type="STRING" id="658218.SAMN05216562_2705"/>
<reference evidence="3" key="1">
    <citation type="submission" date="2016-10" db="EMBL/GenBank/DDBJ databases">
        <authorList>
            <person name="Varghese N."/>
            <person name="Submissions S."/>
        </authorList>
    </citation>
    <scope>NUCLEOTIDE SEQUENCE [LARGE SCALE GENOMIC DNA]</scope>
    <source>
        <strain evidence="3">CGMCC 1.10657</strain>
    </source>
</reference>
<keyword evidence="3" id="KW-1185">Reference proteome</keyword>
<sequence length="399" mass="44334">MTKVRLSAAIGMIVSMGAGSALAQNQAASVELGNGIEFTPTVDFLMQSDDNVLYANDEQIDSLVAVLNPSFQLSAENGVSAYKLTYSLRKGEYFDSDEDNYLDHELDGEAKWELNSRNRVTLAGSYLDGHESRGTGYSQGFGILLDEPTGFKDKDVHGIYSFGTDGAKGRIDVTAGTSERDYDGGSITLDRDRDSDYAKLGFFYNAGGKTELLTEIVRRDVDYAFTPAGAESRNSTETDVLVGITWEGTAKTTGTIKVGSRQKKFESAAREDFTGPRWEVGIRWMPRSYSAFDLITERRSDEAYGVGDFIDVQRYTLAWTHAWMDRLTSEVSFNRSNNDYEGLDRVEEVTTSSLSFNYQMQRWLSLRAGVNVSEQDSSGVDARFEYDKNLTFVGFQATL</sequence>
<keyword evidence="1" id="KW-0732">Signal</keyword>
<organism evidence="2 3">
    <name type="scientific">Microbulbifer marinus</name>
    <dbReference type="NCBI Taxonomy" id="658218"/>
    <lineage>
        <taxon>Bacteria</taxon>
        <taxon>Pseudomonadati</taxon>
        <taxon>Pseudomonadota</taxon>
        <taxon>Gammaproteobacteria</taxon>
        <taxon>Cellvibrionales</taxon>
        <taxon>Microbulbiferaceae</taxon>
        <taxon>Microbulbifer</taxon>
    </lineage>
</organism>
<dbReference type="InterPro" id="IPR018759">
    <property type="entry name" value="BBP2_2"/>
</dbReference>
<gene>
    <name evidence="2" type="ORF">SAMN05216562_2705</name>
</gene>
<feature type="signal peptide" evidence="1">
    <location>
        <begin position="1"/>
        <end position="23"/>
    </location>
</feature>
<dbReference type="AlphaFoldDB" id="A0A1H4ADX8"/>
<dbReference type="Proteomes" id="UP000198658">
    <property type="component" value="Unassembled WGS sequence"/>
</dbReference>
<name>A0A1H4ADX8_9GAMM</name>
<dbReference type="SUPFAM" id="SSF56935">
    <property type="entry name" value="Porins"/>
    <property type="match status" value="1"/>
</dbReference>
<evidence type="ECO:0000313" key="2">
    <source>
        <dbReference type="EMBL" id="SEA33921.1"/>
    </source>
</evidence>
<evidence type="ECO:0000313" key="3">
    <source>
        <dbReference type="Proteomes" id="UP000198658"/>
    </source>
</evidence>
<protein>
    <submittedName>
        <fullName evidence="2">Putative beta-barrel porin 2</fullName>
    </submittedName>
</protein>